<keyword evidence="1" id="KW-0433">Leucine-rich repeat</keyword>
<evidence type="ECO:0000313" key="6">
    <source>
        <dbReference type="EMBL" id="TQD99621.1"/>
    </source>
</evidence>
<reference evidence="6 7" key="1">
    <citation type="journal article" date="2019" name="G3 (Bethesda)">
        <title>Sequencing of a Wild Apple (Malus baccata) Genome Unravels the Differences Between Cultivated and Wild Apple Species Regarding Disease Resistance and Cold Tolerance.</title>
        <authorList>
            <person name="Chen X."/>
        </authorList>
    </citation>
    <scope>NUCLEOTIDE SEQUENCE [LARGE SCALE GENOMIC DNA]</scope>
    <source>
        <strain evidence="7">cv. Shandingzi</strain>
        <tissue evidence="6">Leaves</tissue>
    </source>
</reference>
<dbReference type="Pfam" id="PF23282">
    <property type="entry name" value="WHD_ROQ1"/>
    <property type="match status" value="1"/>
</dbReference>
<evidence type="ECO:0000256" key="1">
    <source>
        <dbReference type="ARBA" id="ARBA00022614"/>
    </source>
</evidence>
<evidence type="ECO:0000256" key="2">
    <source>
        <dbReference type="ARBA" id="ARBA00022737"/>
    </source>
</evidence>
<dbReference type="GO" id="GO:0007165">
    <property type="term" value="P:signal transduction"/>
    <property type="evidence" value="ECO:0007669"/>
    <property type="project" value="InterPro"/>
</dbReference>
<organism evidence="6 7">
    <name type="scientific">Malus baccata</name>
    <name type="common">Siberian crab apple</name>
    <name type="synonym">Pyrus baccata</name>
    <dbReference type="NCBI Taxonomy" id="106549"/>
    <lineage>
        <taxon>Eukaryota</taxon>
        <taxon>Viridiplantae</taxon>
        <taxon>Streptophyta</taxon>
        <taxon>Embryophyta</taxon>
        <taxon>Tracheophyta</taxon>
        <taxon>Spermatophyta</taxon>
        <taxon>Magnoliopsida</taxon>
        <taxon>eudicotyledons</taxon>
        <taxon>Gunneridae</taxon>
        <taxon>Pentapetalae</taxon>
        <taxon>rosids</taxon>
        <taxon>fabids</taxon>
        <taxon>Rosales</taxon>
        <taxon>Rosaceae</taxon>
        <taxon>Amygdaloideae</taxon>
        <taxon>Maleae</taxon>
        <taxon>Malus</taxon>
    </lineage>
</organism>
<dbReference type="InterPro" id="IPR044974">
    <property type="entry name" value="Disease_R_plants"/>
</dbReference>
<keyword evidence="2" id="KW-0677">Repeat</keyword>
<dbReference type="Proteomes" id="UP000315295">
    <property type="component" value="Unassembled WGS sequence"/>
</dbReference>
<dbReference type="Gene3D" id="3.40.50.10140">
    <property type="entry name" value="Toll/interleukin-1 receptor homology (TIR) domain"/>
    <property type="match status" value="1"/>
</dbReference>
<feature type="domain" description="TIR" evidence="5">
    <location>
        <begin position="17"/>
        <end position="195"/>
    </location>
</feature>
<dbReference type="PRINTS" id="PR00364">
    <property type="entry name" value="DISEASERSIST"/>
</dbReference>
<accession>A0A540MLI5</accession>
<dbReference type="GO" id="GO:0006952">
    <property type="term" value="P:defense response"/>
    <property type="evidence" value="ECO:0007669"/>
    <property type="project" value="UniProtKB-KW"/>
</dbReference>
<dbReference type="InterPro" id="IPR055414">
    <property type="entry name" value="LRR_R13L4/SHOC2-like"/>
</dbReference>
<evidence type="ECO:0000259" key="5">
    <source>
        <dbReference type="PROSITE" id="PS50104"/>
    </source>
</evidence>
<dbReference type="InterPro" id="IPR000157">
    <property type="entry name" value="TIR_dom"/>
</dbReference>
<dbReference type="PANTHER" id="PTHR11017">
    <property type="entry name" value="LEUCINE-RICH REPEAT-CONTAINING PROTEIN"/>
    <property type="match status" value="1"/>
</dbReference>
<dbReference type="Pfam" id="PF00931">
    <property type="entry name" value="NB-ARC"/>
    <property type="match status" value="1"/>
</dbReference>
<dbReference type="PROSITE" id="PS51450">
    <property type="entry name" value="LRR"/>
    <property type="match status" value="1"/>
</dbReference>
<dbReference type="PANTHER" id="PTHR11017:SF271">
    <property type="entry name" value="DISEASE RESISTANCE PROTEIN (TIR-NBS-LRR CLASS) FAMILY"/>
    <property type="match status" value="1"/>
</dbReference>
<dbReference type="InterPro" id="IPR027417">
    <property type="entry name" value="P-loop_NTPase"/>
</dbReference>
<dbReference type="Pfam" id="PF01582">
    <property type="entry name" value="TIR"/>
    <property type="match status" value="1"/>
</dbReference>
<dbReference type="GO" id="GO:0043531">
    <property type="term" value="F:ADP binding"/>
    <property type="evidence" value="ECO:0007669"/>
    <property type="project" value="InterPro"/>
</dbReference>
<name>A0A540MLI5_MALBA</name>
<dbReference type="GO" id="GO:0051707">
    <property type="term" value="P:response to other organism"/>
    <property type="evidence" value="ECO:0007669"/>
    <property type="project" value="UniProtKB-ARBA"/>
</dbReference>
<dbReference type="EMBL" id="VIEB01000232">
    <property type="protein sequence ID" value="TQD99621.1"/>
    <property type="molecule type" value="Genomic_DNA"/>
</dbReference>
<comment type="caution">
    <text evidence="6">The sequence shown here is derived from an EMBL/GenBank/DDBJ whole genome shotgun (WGS) entry which is preliminary data.</text>
</comment>
<dbReference type="SUPFAM" id="SSF52200">
    <property type="entry name" value="Toll/Interleukin receptor TIR domain"/>
    <property type="match status" value="1"/>
</dbReference>
<dbReference type="Gene3D" id="3.80.10.10">
    <property type="entry name" value="Ribonuclease Inhibitor"/>
    <property type="match status" value="3"/>
</dbReference>
<sequence length="1476" mass="168917">MTAYEASSSFSFKSKLWNYDVFLSFSGEDTRKGFTGHLHDAIEDRGYKAYMDEDDLNRGEEIKEELYRGIEESRISIIVFSKKYADSSWCLDELVKIMECRSKLGRHVLPIFYHVDPSHVRKQNGDLVKAFQKHNKGISKVKDGKKREVKRERVKQWKKALTEAANLSGYHLQITDNRHEVKFIREIVDKIITDWLLNTNELDVAKYPVGIDSRIQGITNHLLRGVSNEVVMVGIWGMGGVGKTTAAKAIYNQIHHLFKFKSFLADISNTTSKHSLVYLQKTLVSDILKEKFEISSVDGGIRLIKQQFRHRRVLVIMDNIDKVEQLNAIAGNHDWFGPKSRIIVTTRDEQLLHQVGVDKIYQLHEMSEEEALELFSWHAFSNSRPNEGYLELSRKIVSYCGGLPLALEVLGSFLIKRTIAEWESQLKKLKITPKGEIIKPLRISFEGLDDTEKAIFLDISCFFIGWDKDYVTKVLDGCELSATIGISVLRQRCLVTFQRNELYMHDLLREMARVIISERFAGHPERWSRLWNPQLVTEVLTDKSGTKEVEGLALHLSIQDFERHAFSTEAFANMKKLRLLQLINVQLIGEYKHVPTKLIWLCWRGFPLQSIPGDFFNLEKLVFLDMQGSRLVQVWEGSKSLQKLKIIDLSFSFFLIKSPDFSQLPNLEELILEGCDRLSEIHPSIGHLKRLALVNFTGCEMLSSLPGDFFKSKSVETLLLNGCLQFREVHEDLGEMISLRILEADDTAIRQVPPSIVGLKNLTRLSLRGVKSIHVPYSLRGLNSLRELNLSQCKLAADEIRKGLGSLISLQDLHLEENHLHILPSLTGLSKLETLRLNKCYNLCVICDLPTNLKFLHARGCPSLVTMPDFSKMSNMRELDVSDSLELREVPGLDKSLNSMTLIDMKKCTKLTADFTKNIVQGIEEVEGLGLHLSIQDCDSYVFRFSTEAFVNMEKPRLLQLRNVQLNGEFKHIPKKLMWLSWRVSWRGCQLKSIPDDFLNQEKLIILDMQCSRLVQVWEGYKSLHLLKIINLSHSMFLQKSLDFSQVPNLEELILENCINLSEIHPSIGHLERLSLVNLKGCGMLSSLPREFYNSKSVETLLLNGCKEFREVHEDLGEMISLRILEADDTAIRQVPPSMVGLKNLTRLSLQDVERLRLPHSLHGLNSLRELNLSWCKLADDAIPKDLGNLISIQLLDLSWNYFHTLPSLIGLSKLETLSLNCCFNLHTIPDLPTSLKFLHVHQCLALEKMPDFSEMSNMRELDVSDSLKLTEVTCLDKSLNSMTQIDMGSCTNLTADFTKNILQGWNSCGFGGIFLHGNYVPDWFEFVSEGTKISFDIPPSDGRNFEGLTLFCLYSSCKRTDRPVSLTITVMKNTKYIHLQAYIVKEDRNRISYKPESHHIWQGQLSNDKLNLQGGDRVEVGIYFFPLTVNRIGIDLVWDKPMKENMHDLDKAGYAFTDIHLDTLVLHNQRNRHPA</sequence>
<dbReference type="Pfam" id="PF23598">
    <property type="entry name" value="LRR_14"/>
    <property type="match status" value="1"/>
</dbReference>
<protein>
    <recommendedName>
        <fullName evidence="5">TIR domain-containing protein</fullName>
    </recommendedName>
</protein>
<keyword evidence="4" id="KW-0520">NAD</keyword>
<keyword evidence="7" id="KW-1185">Reference proteome</keyword>
<dbReference type="SUPFAM" id="SSF52058">
    <property type="entry name" value="L domain-like"/>
    <property type="match status" value="2"/>
</dbReference>
<evidence type="ECO:0000256" key="3">
    <source>
        <dbReference type="ARBA" id="ARBA00022821"/>
    </source>
</evidence>
<dbReference type="InterPro" id="IPR001611">
    <property type="entry name" value="Leu-rich_rpt"/>
</dbReference>
<gene>
    <name evidence="6" type="ORF">C1H46_014757</name>
</gene>
<dbReference type="FunFam" id="3.40.50.10140:FF:000007">
    <property type="entry name" value="Disease resistance protein (TIR-NBS-LRR class)"/>
    <property type="match status" value="1"/>
</dbReference>
<dbReference type="Gene3D" id="1.10.8.430">
    <property type="entry name" value="Helical domain of apoptotic protease-activating factors"/>
    <property type="match status" value="1"/>
</dbReference>
<dbReference type="InterPro" id="IPR003591">
    <property type="entry name" value="Leu-rich_rpt_typical-subtyp"/>
</dbReference>
<dbReference type="SUPFAM" id="SSF52540">
    <property type="entry name" value="P-loop containing nucleoside triphosphate hydrolases"/>
    <property type="match status" value="1"/>
</dbReference>
<dbReference type="InterPro" id="IPR035897">
    <property type="entry name" value="Toll_tir_struct_dom_sf"/>
</dbReference>
<proteinExistence type="predicted"/>
<dbReference type="Gene3D" id="3.40.50.300">
    <property type="entry name" value="P-loop containing nucleotide triphosphate hydrolases"/>
    <property type="match status" value="1"/>
</dbReference>
<keyword evidence="3" id="KW-0611">Plant defense</keyword>
<dbReference type="InterPro" id="IPR042197">
    <property type="entry name" value="Apaf_helical"/>
</dbReference>
<dbReference type="PROSITE" id="PS50104">
    <property type="entry name" value="TIR"/>
    <property type="match status" value="1"/>
</dbReference>
<dbReference type="InterPro" id="IPR032675">
    <property type="entry name" value="LRR_dom_sf"/>
</dbReference>
<dbReference type="InterPro" id="IPR002182">
    <property type="entry name" value="NB-ARC"/>
</dbReference>
<dbReference type="SMART" id="SM00255">
    <property type="entry name" value="TIR"/>
    <property type="match status" value="1"/>
</dbReference>
<evidence type="ECO:0000256" key="4">
    <source>
        <dbReference type="ARBA" id="ARBA00023027"/>
    </source>
</evidence>
<evidence type="ECO:0000313" key="7">
    <source>
        <dbReference type="Proteomes" id="UP000315295"/>
    </source>
</evidence>
<dbReference type="SMART" id="SM00369">
    <property type="entry name" value="LRR_TYP"/>
    <property type="match status" value="7"/>
</dbReference>
<dbReference type="InterPro" id="IPR058192">
    <property type="entry name" value="WHD_ROQ1-like"/>
</dbReference>